<dbReference type="Proteomes" id="UP000308705">
    <property type="component" value="Unassembled WGS sequence"/>
</dbReference>
<dbReference type="AlphaFoldDB" id="A0A4U3MAC4"/>
<evidence type="ECO:0000313" key="4">
    <source>
        <dbReference type="Proteomes" id="UP000308705"/>
    </source>
</evidence>
<evidence type="ECO:0000256" key="2">
    <source>
        <dbReference type="SAM" id="Phobius"/>
    </source>
</evidence>
<accession>A0A4U3MAC4</accession>
<reference evidence="3 4" key="1">
    <citation type="submission" date="2019-04" db="EMBL/GenBank/DDBJ databases">
        <title>Herbidospora sp. NEAU-GS14.nov., a novel actinomycete isolated from soil.</title>
        <authorList>
            <person name="Han L."/>
        </authorList>
    </citation>
    <scope>NUCLEOTIDE SEQUENCE [LARGE SCALE GENOMIC DNA]</scope>
    <source>
        <strain evidence="3 4">NEAU-GS14</strain>
    </source>
</reference>
<keyword evidence="4" id="KW-1185">Reference proteome</keyword>
<dbReference type="EMBL" id="SZQA01000029">
    <property type="protein sequence ID" value="TKK85249.1"/>
    <property type="molecule type" value="Genomic_DNA"/>
</dbReference>
<gene>
    <name evidence="3" type="ORF">FDA94_26635</name>
</gene>
<evidence type="ECO:0000313" key="3">
    <source>
        <dbReference type="EMBL" id="TKK85249.1"/>
    </source>
</evidence>
<proteinExistence type="predicted"/>
<organism evidence="3 4">
    <name type="scientific">Herbidospora galbida</name>
    <dbReference type="NCBI Taxonomy" id="2575442"/>
    <lineage>
        <taxon>Bacteria</taxon>
        <taxon>Bacillati</taxon>
        <taxon>Actinomycetota</taxon>
        <taxon>Actinomycetes</taxon>
        <taxon>Streptosporangiales</taxon>
        <taxon>Streptosporangiaceae</taxon>
        <taxon>Herbidospora</taxon>
    </lineage>
</organism>
<feature type="transmembrane region" description="Helical" evidence="2">
    <location>
        <begin position="347"/>
        <end position="369"/>
    </location>
</feature>
<evidence type="ECO:0008006" key="5">
    <source>
        <dbReference type="Google" id="ProtNLM"/>
    </source>
</evidence>
<keyword evidence="2" id="KW-1133">Transmembrane helix</keyword>
<comment type="caution">
    <text evidence="3">The sequence shown here is derived from an EMBL/GenBank/DDBJ whole genome shotgun (WGS) entry which is preliminary data.</text>
</comment>
<dbReference type="InterPro" id="IPR011009">
    <property type="entry name" value="Kinase-like_dom_sf"/>
</dbReference>
<keyword evidence="2" id="KW-0812">Transmembrane</keyword>
<dbReference type="OrthoDB" id="3700382at2"/>
<feature type="compositionally biased region" description="Pro residues" evidence="1">
    <location>
        <begin position="315"/>
        <end position="324"/>
    </location>
</feature>
<feature type="region of interest" description="Disordered" evidence="1">
    <location>
        <begin position="305"/>
        <end position="339"/>
    </location>
</feature>
<sequence length="372" mass="40134">MTGPALGRATWSGSPFEILTPLAEVAGRGEVVAEQNGESEVIYESAAHPGWLVKLYLPGLETGPPEVLDRLIALPSLMRAADLEVVDRSICWPVSRVVDADRTVGVILARAPEVFTVPMRMIDGAHAARALDVDQLVQTDPEFYTRRDWSPPTMAERLAVARGLAAVGALLERHDVVYGDWSYANAFWARGSGRVFVLDMDSCGLTDRPWVESKNWDDPHAPPGSRLTVVTDRYKLAVLVLRVLTGLRGPDLRAVHAALPAKVRQDPLGMALLTAVTCGDPAERPPLPELHSLLMAIRDPRPRPVRNQAVSRPVAAPPAKPAPVPERKPSTTPSWPGPPPWAGADRLLPLLIGICVLILLVAAVAGMLASMS</sequence>
<name>A0A4U3MAC4_9ACTN</name>
<dbReference type="SUPFAM" id="SSF56112">
    <property type="entry name" value="Protein kinase-like (PK-like)"/>
    <property type="match status" value="1"/>
</dbReference>
<evidence type="ECO:0000256" key="1">
    <source>
        <dbReference type="SAM" id="MobiDB-lite"/>
    </source>
</evidence>
<dbReference type="RefSeq" id="WP_137249813.1">
    <property type="nucleotide sequence ID" value="NZ_SZQA01000029.1"/>
</dbReference>
<keyword evidence="2" id="KW-0472">Membrane</keyword>
<protein>
    <recommendedName>
        <fullName evidence="5">Protein kinase domain-containing protein</fullName>
    </recommendedName>
</protein>